<dbReference type="InterPro" id="IPR004260">
    <property type="entry name" value="Pyr-dimer_DNA_glycosylase"/>
</dbReference>
<dbReference type="GO" id="GO:0016829">
    <property type="term" value="F:lyase activity"/>
    <property type="evidence" value="ECO:0007669"/>
    <property type="project" value="UniProtKB-KW"/>
</dbReference>
<proteinExistence type="predicted"/>
<dbReference type="Proteomes" id="UP000321720">
    <property type="component" value="Unassembled WGS sequence"/>
</dbReference>
<gene>
    <name evidence="1" type="ORF">CCO02nite_03810</name>
</gene>
<dbReference type="OrthoDB" id="3253436at2"/>
<dbReference type="AlphaFoldDB" id="A0A511J7N6"/>
<name>A0A511J7N6_9CELL</name>
<accession>A0A511J7N6</accession>
<evidence type="ECO:0000313" key="2">
    <source>
        <dbReference type="Proteomes" id="UP000321720"/>
    </source>
</evidence>
<sequence length="145" mass="15910">MRLWSLHPEHLDRIGLVACWRESLLAQRALHHPTGGYGRHPQLERFRAAPDPLLAIAGYLAGLAAEADARGYRFDRTRIARPLPAGVDLVRLVVTTGQLDHEVAHLLAKLDARSPADAARLRAATVRAHPSFVVAPGPVASWERT</sequence>
<dbReference type="EMBL" id="BJWG01000001">
    <property type="protein sequence ID" value="GEL93723.1"/>
    <property type="molecule type" value="Genomic_DNA"/>
</dbReference>
<protein>
    <submittedName>
        <fullName evidence="1">Pyrimidine dimer DNA glycosylase /DNA-(Apurinic or apyrimidinic site) lyase</fullName>
    </submittedName>
</protein>
<keyword evidence="2" id="KW-1185">Reference proteome</keyword>
<comment type="caution">
    <text evidence="1">The sequence shown here is derived from an EMBL/GenBank/DDBJ whole genome shotgun (WGS) entry which is preliminary data.</text>
</comment>
<dbReference type="Pfam" id="PF03013">
    <property type="entry name" value="Pyr_excise"/>
    <property type="match status" value="1"/>
</dbReference>
<reference evidence="1 2" key="1">
    <citation type="submission" date="2019-07" db="EMBL/GenBank/DDBJ databases">
        <title>Whole genome shotgun sequence of Cellulomonas composti NBRC 100758.</title>
        <authorList>
            <person name="Hosoyama A."/>
            <person name="Uohara A."/>
            <person name="Ohji S."/>
            <person name="Ichikawa N."/>
        </authorList>
    </citation>
    <scope>NUCLEOTIDE SEQUENCE [LARGE SCALE GENOMIC DNA]</scope>
    <source>
        <strain evidence="1 2">NBRC 100758</strain>
    </source>
</reference>
<keyword evidence="1" id="KW-0456">Lyase</keyword>
<dbReference type="RefSeq" id="WP_146841318.1">
    <property type="nucleotide sequence ID" value="NZ_BJWG01000001.1"/>
</dbReference>
<organism evidence="1 2">
    <name type="scientific">Cellulomonas composti</name>
    <dbReference type="NCBI Taxonomy" id="266130"/>
    <lineage>
        <taxon>Bacteria</taxon>
        <taxon>Bacillati</taxon>
        <taxon>Actinomycetota</taxon>
        <taxon>Actinomycetes</taxon>
        <taxon>Micrococcales</taxon>
        <taxon>Cellulomonadaceae</taxon>
        <taxon>Cellulomonas</taxon>
    </lineage>
</organism>
<evidence type="ECO:0000313" key="1">
    <source>
        <dbReference type="EMBL" id="GEL93723.1"/>
    </source>
</evidence>